<keyword evidence="5" id="KW-0997">Cell inner membrane</keyword>
<dbReference type="RefSeq" id="WP_312987935.1">
    <property type="nucleotide sequence ID" value="NZ_BAAAUI010000010.1"/>
</dbReference>
<comment type="caution">
    <text evidence="14">The sequence shown here is derived from an EMBL/GenBank/DDBJ whole genome shotgun (WGS) entry which is preliminary data.</text>
</comment>
<dbReference type="InterPro" id="IPR037185">
    <property type="entry name" value="EmrE-like"/>
</dbReference>
<reference evidence="14 15" key="1">
    <citation type="submission" date="2020-08" db="EMBL/GenBank/DDBJ databases">
        <title>Sequencing the genomes of 1000 actinobacteria strains.</title>
        <authorList>
            <person name="Klenk H.-P."/>
        </authorList>
    </citation>
    <scope>NUCLEOTIDE SEQUENCE [LARGE SCALE GENOMIC DNA]</scope>
    <source>
        <strain evidence="14 15">DSM 44230</strain>
    </source>
</reference>
<dbReference type="Gene3D" id="1.10.3730.20">
    <property type="match status" value="2"/>
</dbReference>
<keyword evidence="8" id="KW-0448">Lipopolysaccharide biosynthesis</keyword>
<keyword evidence="6" id="KW-0441">Lipid A biosynthesis</keyword>
<evidence type="ECO:0000313" key="15">
    <source>
        <dbReference type="Proteomes" id="UP000533598"/>
    </source>
</evidence>
<evidence type="ECO:0000256" key="2">
    <source>
        <dbReference type="ARBA" id="ARBA00007362"/>
    </source>
</evidence>
<feature type="transmembrane region" description="Helical" evidence="12">
    <location>
        <begin position="239"/>
        <end position="259"/>
    </location>
</feature>
<keyword evidence="11 12" id="KW-0472">Membrane</keyword>
<feature type="transmembrane region" description="Helical" evidence="12">
    <location>
        <begin position="91"/>
        <end position="112"/>
    </location>
</feature>
<evidence type="ECO:0000256" key="3">
    <source>
        <dbReference type="ARBA" id="ARBA00022475"/>
    </source>
</evidence>
<evidence type="ECO:0000256" key="10">
    <source>
        <dbReference type="ARBA" id="ARBA00023098"/>
    </source>
</evidence>
<accession>A0A7W7CCR7</accession>
<evidence type="ECO:0000256" key="7">
    <source>
        <dbReference type="ARBA" id="ARBA00022692"/>
    </source>
</evidence>
<feature type="transmembrane region" description="Helical" evidence="12">
    <location>
        <begin position="119"/>
        <end position="137"/>
    </location>
</feature>
<evidence type="ECO:0000256" key="4">
    <source>
        <dbReference type="ARBA" id="ARBA00022516"/>
    </source>
</evidence>
<proteinExistence type="inferred from homology"/>
<dbReference type="AlphaFoldDB" id="A0A7W7CCR7"/>
<feature type="domain" description="EamA" evidence="13">
    <location>
        <begin position="157"/>
        <end position="281"/>
    </location>
</feature>
<dbReference type="GO" id="GO:0005886">
    <property type="term" value="C:plasma membrane"/>
    <property type="evidence" value="ECO:0007669"/>
    <property type="project" value="UniProtKB-SubCell"/>
</dbReference>
<keyword evidence="15" id="KW-1185">Reference proteome</keyword>
<organism evidence="14 15">
    <name type="scientific">Crossiella cryophila</name>
    <dbReference type="NCBI Taxonomy" id="43355"/>
    <lineage>
        <taxon>Bacteria</taxon>
        <taxon>Bacillati</taxon>
        <taxon>Actinomycetota</taxon>
        <taxon>Actinomycetes</taxon>
        <taxon>Pseudonocardiales</taxon>
        <taxon>Pseudonocardiaceae</taxon>
        <taxon>Crossiella</taxon>
    </lineage>
</organism>
<dbReference type="InterPro" id="IPR000620">
    <property type="entry name" value="EamA_dom"/>
</dbReference>
<dbReference type="PANTHER" id="PTHR30561">
    <property type="entry name" value="SMR FAMILY PROTON-DEPENDENT DRUG EFFLUX TRANSPORTER SUGE"/>
    <property type="match status" value="1"/>
</dbReference>
<keyword evidence="7 12" id="KW-0812">Transmembrane</keyword>
<keyword evidence="9 12" id="KW-1133">Transmembrane helix</keyword>
<feature type="transmembrane region" description="Helical" evidence="12">
    <location>
        <begin position="143"/>
        <end position="165"/>
    </location>
</feature>
<keyword evidence="3" id="KW-1003">Cell membrane</keyword>
<dbReference type="SUPFAM" id="SSF103481">
    <property type="entry name" value="Multidrug resistance efflux transporter EmrE"/>
    <property type="match status" value="2"/>
</dbReference>
<dbReference type="GO" id="GO:0022857">
    <property type="term" value="F:transmembrane transporter activity"/>
    <property type="evidence" value="ECO:0007669"/>
    <property type="project" value="InterPro"/>
</dbReference>
<protein>
    <submittedName>
        <fullName evidence="14">Drug/metabolite transporter (DMT)-like permease</fullName>
    </submittedName>
</protein>
<evidence type="ECO:0000256" key="5">
    <source>
        <dbReference type="ARBA" id="ARBA00022519"/>
    </source>
</evidence>
<feature type="domain" description="EamA" evidence="13">
    <location>
        <begin position="2"/>
        <end position="135"/>
    </location>
</feature>
<dbReference type="Pfam" id="PF00892">
    <property type="entry name" value="EamA"/>
    <property type="match status" value="2"/>
</dbReference>
<evidence type="ECO:0000256" key="8">
    <source>
        <dbReference type="ARBA" id="ARBA00022985"/>
    </source>
</evidence>
<sequence>MTAIVLVLLAAIAHALWNFAAKRAGDGGAAFVWLYQVASVVICGPVAVLAFVFGDTPARWTWLLAVGVSAVLHAVYALVLQRGYAVGEMSVVYPVARGSGPLLTVLAAVLVLGERPGWAGLLGAAAIVAGVFVIGLGPSSQRGALNASLVYGGLTGVAIASYTLWDAYSVTTLAVPPLIYFCLGSLAQSLMLAPVALRRPERVAAVWRTYRTEVLVVAVLSPLGYVLVLYAMRLAPLSVVAPVRELSIVLGALLAWRWFGEANPVRRLIGAALVLAGIAAVATA</sequence>
<comment type="subcellular location">
    <subcellularLocation>
        <location evidence="1">Cell membrane</location>
        <topology evidence="1">Multi-pass membrane protein</topology>
    </subcellularLocation>
</comment>
<feature type="transmembrane region" description="Helical" evidence="12">
    <location>
        <begin position="177"/>
        <end position="197"/>
    </location>
</feature>
<evidence type="ECO:0000256" key="1">
    <source>
        <dbReference type="ARBA" id="ARBA00004651"/>
    </source>
</evidence>
<keyword evidence="10" id="KW-0443">Lipid metabolism</keyword>
<evidence type="ECO:0000256" key="12">
    <source>
        <dbReference type="SAM" id="Phobius"/>
    </source>
</evidence>
<evidence type="ECO:0000256" key="11">
    <source>
        <dbReference type="ARBA" id="ARBA00023136"/>
    </source>
</evidence>
<dbReference type="GO" id="GO:0009103">
    <property type="term" value="P:lipopolysaccharide biosynthetic process"/>
    <property type="evidence" value="ECO:0007669"/>
    <property type="project" value="UniProtKB-KW"/>
</dbReference>
<dbReference type="EMBL" id="JACHMH010000001">
    <property type="protein sequence ID" value="MBB4678718.1"/>
    <property type="molecule type" value="Genomic_DNA"/>
</dbReference>
<name>A0A7W7CCR7_9PSEU</name>
<feature type="transmembrane region" description="Helical" evidence="12">
    <location>
        <begin position="209"/>
        <end position="232"/>
    </location>
</feature>
<feature type="transmembrane region" description="Helical" evidence="12">
    <location>
        <begin position="60"/>
        <end position="79"/>
    </location>
</feature>
<feature type="transmembrane region" description="Helical" evidence="12">
    <location>
        <begin position="31"/>
        <end position="53"/>
    </location>
</feature>
<evidence type="ECO:0000313" key="14">
    <source>
        <dbReference type="EMBL" id="MBB4678718.1"/>
    </source>
</evidence>
<dbReference type="InterPro" id="IPR000390">
    <property type="entry name" value="Small_drug/metabolite_transptr"/>
</dbReference>
<dbReference type="PANTHER" id="PTHR30561:SF9">
    <property type="entry name" value="4-AMINO-4-DEOXY-L-ARABINOSE-PHOSPHOUNDECAPRENOL FLIPPASE SUBUNIT ARNF-RELATED"/>
    <property type="match status" value="1"/>
</dbReference>
<evidence type="ECO:0000256" key="6">
    <source>
        <dbReference type="ARBA" id="ARBA00022556"/>
    </source>
</evidence>
<evidence type="ECO:0000256" key="9">
    <source>
        <dbReference type="ARBA" id="ARBA00022989"/>
    </source>
</evidence>
<dbReference type="Proteomes" id="UP000533598">
    <property type="component" value="Unassembled WGS sequence"/>
</dbReference>
<evidence type="ECO:0000259" key="13">
    <source>
        <dbReference type="Pfam" id="PF00892"/>
    </source>
</evidence>
<keyword evidence="4" id="KW-0444">Lipid biosynthesis</keyword>
<comment type="similarity">
    <text evidence="2">Belongs to the EamA transporter family.</text>
</comment>
<gene>
    <name evidence="14" type="ORF">HNR67_004836</name>
</gene>